<feature type="domain" description="LysM" evidence="2">
    <location>
        <begin position="107"/>
        <end position="161"/>
    </location>
</feature>
<dbReference type="InterPro" id="IPR052196">
    <property type="entry name" value="Bact_Kbp"/>
</dbReference>
<comment type="caution">
    <text evidence="3">The sequence shown here is derived from an EMBL/GenBank/DDBJ whole genome shotgun (WGS) entry which is preliminary data.</text>
</comment>
<keyword evidence="1" id="KW-1133">Transmembrane helix</keyword>
<organism evidence="3 4">
    <name type="scientific">candidate division WWE3 bacterium RIFOXYA2_FULL_46_9</name>
    <dbReference type="NCBI Taxonomy" id="1802636"/>
    <lineage>
        <taxon>Bacteria</taxon>
        <taxon>Katanobacteria</taxon>
    </lineage>
</organism>
<dbReference type="PANTHER" id="PTHR34700:SF4">
    <property type="entry name" value="PHAGE-LIKE ELEMENT PBSX PROTEIN XKDP"/>
    <property type="match status" value="1"/>
</dbReference>
<dbReference type="Pfam" id="PF01476">
    <property type="entry name" value="LysM"/>
    <property type="match status" value="1"/>
</dbReference>
<dbReference type="AlphaFoldDB" id="A0A1F4W2U5"/>
<dbReference type="CDD" id="cd00118">
    <property type="entry name" value="LysM"/>
    <property type="match status" value="1"/>
</dbReference>
<dbReference type="PROSITE" id="PS51782">
    <property type="entry name" value="LYSM"/>
    <property type="match status" value="1"/>
</dbReference>
<feature type="transmembrane region" description="Helical" evidence="1">
    <location>
        <begin position="15"/>
        <end position="35"/>
    </location>
</feature>
<keyword evidence="1" id="KW-0472">Membrane</keyword>
<name>A0A1F4W2U5_UNCKA</name>
<evidence type="ECO:0000259" key="2">
    <source>
        <dbReference type="PROSITE" id="PS51782"/>
    </source>
</evidence>
<accession>A0A1F4W2U5</accession>
<dbReference type="InterPro" id="IPR036779">
    <property type="entry name" value="LysM_dom_sf"/>
</dbReference>
<dbReference type="PANTHER" id="PTHR34700">
    <property type="entry name" value="POTASSIUM BINDING PROTEIN KBP"/>
    <property type="match status" value="1"/>
</dbReference>
<dbReference type="SMART" id="SM00257">
    <property type="entry name" value="LysM"/>
    <property type="match status" value="1"/>
</dbReference>
<evidence type="ECO:0000313" key="3">
    <source>
        <dbReference type="EMBL" id="OGC63711.1"/>
    </source>
</evidence>
<dbReference type="InterPro" id="IPR018392">
    <property type="entry name" value="LysM"/>
</dbReference>
<proteinExistence type="predicted"/>
<protein>
    <recommendedName>
        <fullName evidence="2">LysM domain-containing protein</fullName>
    </recommendedName>
</protein>
<dbReference type="Gene3D" id="3.10.350.10">
    <property type="entry name" value="LysM domain"/>
    <property type="match status" value="1"/>
</dbReference>
<evidence type="ECO:0000256" key="1">
    <source>
        <dbReference type="SAM" id="Phobius"/>
    </source>
</evidence>
<dbReference type="SUPFAM" id="SSF54106">
    <property type="entry name" value="LysM domain"/>
    <property type="match status" value="1"/>
</dbReference>
<sequence length="162" mass="17087">MAENKENIDTQKDGLALVVGGLFILALVFAAYNYFSKGKNTEQTTTTTGETAQEVVAEAPSEDTAEEPVGDINGDGLADNTLGTEQAKLELGGWVANNYNSGEIKAGNYTVKSGDTLWEIAEAAYGNGADWVKILDANKGSIDFLPNGSQALIRTGQVLVLP</sequence>
<gene>
    <name evidence="3" type="ORF">A2264_05030</name>
</gene>
<reference evidence="3 4" key="1">
    <citation type="journal article" date="2016" name="Nat. Commun.">
        <title>Thousands of microbial genomes shed light on interconnected biogeochemical processes in an aquifer system.</title>
        <authorList>
            <person name="Anantharaman K."/>
            <person name="Brown C.T."/>
            <person name="Hug L.A."/>
            <person name="Sharon I."/>
            <person name="Castelle C.J."/>
            <person name="Probst A.J."/>
            <person name="Thomas B.C."/>
            <person name="Singh A."/>
            <person name="Wilkins M.J."/>
            <person name="Karaoz U."/>
            <person name="Brodie E.L."/>
            <person name="Williams K.H."/>
            <person name="Hubbard S.S."/>
            <person name="Banfield J.F."/>
        </authorList>
    </citation>
    <scope>NUCLEOTIDE SEQUENCE [LARGE SCALE GENOMIC DNA]</scope>
</reference>
<keyword evidence="1" id="KW-0812">Transmembrane</keyword>
<dbReference type="EMBL" id="MEVT01000004">
    <property type="protein sequence ID" value="OGC63711.1"/>
    <property type="molecule type" value="Genomic_DNA"/>
</dbReference>
<dbReference type="Proteomes" id="UP000176614">
    <property type="component" value="Unassembled WGS sequence"/>
</dbReference>
<evidence type="ECO:0000313" key="4">
    <source>
        <dbReference type="Proteomes" id="UP000176614"/>
    </source>
</evidence>